<evidence type="ECO:0000256" key="2">
    <source>
        <dbReference type="PROSITE-ProRule" id="PRU00169"/>
    </source>
</evidence>
<evidence type="ECO:0000313" key="7">
    <source>
        <dbReference type="Proteomes" id="UP000039865"/>
    </source>
</evidence>
<evidence type="ECO:0000256" key="1">
    <source>
        <dbReference type="ARBA" id="ARBA00022553"/>
    </source>
</evidence>
<evidence type="ECO:0000313" key="6">
    <source>
        <dbReference type="EMBL" id="CDW89004.1"/>
    </source>
</evidence>
<dbReference type="Gene3D" id="1.10.287.130">
    <property type="match status" value="1"/>
</dbReference>
<dbReference type="SUPFAM" id="SSF47384">
    <property type="entry name" value="Homodimeric domain of signal transducing histidine kinase"/>
    <property type="match status" value="1"/>
</dbReference>
<evidence type="ECO:0000256" key="3">
    <source>
        <dbReference type="SAM" id="Phobius"/>
    </source>
</evidence>
<keyword evidence="7" id="KW-1185">Reference proteome</keyword>
<dbReference type="InterPro" id="IPR036890">
    <property type="entry name" value="HATPase_C_sf"/>
</dbReference>
<feature type="transmembrane region" description="Helical" evidence="3">
    <location>
        <begin position="49"/>
        <end position="69"/>
    </location>
</feature>
<dbReference type="EMBL" id="CCKQ01017135">
    <property type="protein sequence ID" value="CDW89004.1"/>
    <property type="molecule type" value="Genomic_DNA"/>
</dbReference>
<feature type="modified residue" description="4-aspartylphosphate" evidence="2">
    <location>
        <position position="695"/>
    </location>
</feature>
<protein>
    <submittedName>
        <fullName evidence="6">Multi-sensor hybrid histidine kinase</fullName>
    </submittedName>
</protein>
<dbReference type="Pfam" id="PF02518">
    <property type="entry name" value="HATPase_c"/>
    <property type="match status" value="1"/>
</dbReference>
<gene>
    <name evidence="6" type="primary">Contig3057.g3266</name>
    <name evidence="6" type="ORF">STYLEM_18132</name>
</gene>
<keyword evidence="6" id="KW-0418">Kinase</keyword>
<keyword evidence="3" id="KW-0472">Membrane</keyword>
<dbReference type="InterPro" id="IPR003661">
    <property type="entry name" value="HisK_dim/P_dom"/>
</dbReference>
<sequence length="768" mass="89236">MTTRINFNSRLSRDGFFLGYVVSWIISVVIVLVQILFNFINRRCKWMSLCFADIQTVMIVVFILELSIMNQPTPQVDGFTICMALISSLSFLKDEIQRYRKADSNGRQILSNRRDSHLYTDQIRASLIESMNQTTIKKNQFEGTNSNVKDEKFQNCQNIWDFIQHQDQFKHHQKEQIYCSSSIEDGLYFKYRQPQTEDSNEVIHLKQTKRLQVFSQMINTGNRNLVFTTIRDMSHWTELQKQKNLTLFKTQAFASAAHEFRNPLSAIITSLDLLKGMIDLERGLKYFITAKNCSKLMLYLVNDILDYSQLERQKLLLNIDEIQIDVILEECINVLKFRADLKNLELSYRIDSTFPTQICTDENRLRQIMINLISNAIKFTNQGHIKINCYQDFYNRQIKIDVEDTGIGVEEKELEKLFNAYKKIQRSREMNPHGCGLGLTISKNLAQALGGDISVTSQINVGSTFTLQFPYGEQRRASNYRKSIYSKRQRSQTQQQNDNSNGRKQTLQFYARQSSISQKFHKNPTNIFDSDRANTRDRDIQQSENIQDPDLQTSRLEQLSPNVLGKYLKADKFNFLMKDDVDTSRDLLINETFSLQPQRQELNTLHDIENQTAIQGINMKKKCKCPKVLILDDDPFNIIALEGMLQALNVENVDKAFNGREGLSKIDSNILLKNPFSLEQTNCPDHRPYRLIVVDNQMPLLTGIEVAQKFREKQKYDISLMNTKIALLSGDDLIIRQEGLQDLFDFMILKPINYNQIKEIIETAKLID</sequence>
<dbReference type="FunFam" id="3.30.565.10:FF:000010">
    <property type="entry name" value="Sensor histidine kinase RcsC"/>
    <property type="match status" value="1"/>
</dbReference>
<dbReference type="InterPro" id="IPR036097">
    <property type="entry name" value="HisK_dim/P_sf"/>
</dbReference>
<dbReference type="OrthoDB" id="10266508at2759"/>
<dbReference type="InterPro" id="IPR011006">
    <property type="entry name" value="CheY-like_superfamily"/>
</dbReference>
<organism evidence="6 7">
    <name type="scientific">Stylonychia lemnae</name>
    <name type="common">Ciliate</name>
    <dbReference type="NCBI Taxonomy" id="5949"/>
    <lineage>
        <taxon>Eukaryota</taxon>
        <taxon>Sar</taxon>
        <taxon>Alveolata</taxon>
        <taxon>Ciliophora</taxon>
        <taxon>Intramacronucleata</taxon>
        <taxon>Spirotrichea</taxon>
        <taxon>Stichotrichia</taxon>
        <taxon>Sporadotrichida</taxon>
        <taxon>Oxytrichidae</taxon>
        <taxon>Stylonychinae</taxon>
        <taxon>Stylonychia</taxon>
    </lineage>
</organism>
<dbReference type="PRINTS" id="PR00344">
    <property type="entry name" value="BCTRLSENSOR"/>
</dbReference>
<proteinExistence type="predicted"/>
<dbReference type="SMART" id="SM00387">
    <property type="entry name" value="HATPase_c"/>
    <property type="match status" value="1"/>
</dbReference>
<dbReference type="PANTHER" id="PTHR43719:SF28">
    <property type="entry name" value="PEROXIDE STRESS-ACTIVATED HISTIDINE KINASE MAK1-RELATED"/>
    <property type="match status" value="1"/>
</dbReference>
<dbReference type="Pfam" id="PF00512">
    <property type="entry name" value="HisKA"/>
    <property type="match status" value="1"/>
</dbReference>
<dbReference type="InterPro" id="IPR004358">
    <property type="entry name" value="Sig_transdc_His_kin-like_C"/>
</dbReference>
<reference evidence="6 7" key="1">
    <citation type="submission" date="2014-06" db="EMBL/GenBank/DDBJ databases">
        <authorList>
            <person name="Swart Estienne"/>
        </authorList>
    </citation>
    <scope>NUCLEOTIDE SEQUENCE [LARGE SCALE GENOMIC DNA]</scope>
    <source>
        <strain evidence="6 7">130c</strain>
    </source>
</reference>
<evidence type="ECO:0000259" key="5">
    <source>
        <dbReference type="PROSITE" id="PS50110"/>
    </source>
</evidence>
<evidence type="ECO:0000259" key="4">
    <source>
        <dbReference type="PROSITE" id="PS50109"/>
    </source>
</evidence>
<dbReference type="InParanoid" id="A0A078B3I0"/>
<keyword evidence="1 2" id="KW-0597">Phosphoprotein</keyword>
<feature type="domain" description="Histidine kinase" evidence="4">
    <location>
        <begin position="255"/>
        <end position="473"/>
    </location>
</feature>
<dbReference type="Gene3D" id="3.40.50.2300">
    <property type="match status" value="1"/>
</dbReference>
<name>A0A078B3I0_STYLE</name>
<dbReference type="Pfam" id="PF00072">
    <property type="entry name" value="Response_reg"/>
    <property type="match status" value="1"/>
</dbReference>
<keyword evidence="3" id="KW-0812">Transmembrane</keyword>
<dbReference type="Proteomes" id="UP000039865">
    <property type="component" value="Unassembled WGS sequence"/>
</dbReference>
<dbReference type="SUPFAM" id="SSF55874">
    <property type="entry name" value="ATPase domain of HSP90 chaperone/DNA topoisomerase II/histidine kinase"/>
    <property type="match status" value="1"/>
</dbReference>
<dbReference type="AlphaFoldDB" id="A0A078B3I0"/>
<dbReference type="Gene3D" id="3.30.565.10">
    <property type="entry name" value="Histidine kinase-like ATPase, C-terminal domain"/>
    <property type="match status" value="1"/>
</dbReference>
<feature type="transmembrane region" description="Helical" evidence="3">
    <location>
        <begin position="17"/>
        <end position="37"/>
    </location>
</feature>
<dbReference type="CDD" id="cd16922">
    <property type="entry name" value="HATPase_EvgS-ArcB-TorS-like"/>
    <property type="match status" value="1"/>
</dbReference>
<dbReference type="SMART" id="SM00388">
    <property type="entry name" value="HisKA"/>
    <property type="match status" value="1"/>
</dbReference>
<dbReference type="PANTHER" id="PTHR43719">
    <property type="entry name" value="TWO-COMPONENT HISTIDINE KINASE"/>
    <property type="match status" value="1"/>
</dbReference>
<dbReference type="CDD" id="cd00082">
    <property type="entry name" value="HisKA"/>
    <property type="match status" value="1"/>
</dbReference>
<dbReference type="GO" id="GO:0000155">
    <property type="term" value="F:phosphorelay sensor kinase activity"/>
    <property type="evidence" value="ECO:0007669"/>
    <property type="project" value="InterPro"/>
</dbReference>
<dbReference type="SUPFAM" id="SSF52172">
    <property type="entry name" value="CheY-like"/>
    <property type="match status" value="1"/>
</dbReference>
<dbReference type="InterPro" id="IPR050956">
    <property type="entry name" value="2C_system_His_kinase"/>
</dbReference>
<dbReference type="InterPro" id="IPR001789">
    <property type="entry name" value="Sig_transdc_resp-reg_receiver"/>
</dbReference>
<dbReference type="InterPro" id="IPR005467">
    <property type="entry name" value="His_kinase_dom"/>
</dbReference>
<dbReference type="InterPro" id="IPR003594">
    <property type="entry name" value="HATPase_dom"/>
</dbReference>
<keyword evidence="3" id="KW-1133">Transmembrane helix</keyword>
<accession>A0A078B3I0</accession>
<feature type="domain" description="Response regulatory" evidence="5">
    <location>
        <begin position="627"/>
        <end position="765"/>
    </location>
</feature>
<keyword evidence="6" id="KW-0808">Transferase</keyword>
<dbReference type="PROSITE" id="PS50110">
    <property type="entry name" value="RESPONSE_REGULATORY"/>
    <property type="match status" value="1"/>
</dbReference>
<dbReference type="PROSITE" id="PS50109">
    <property type="entry name" value="HIS_KIN"/>
    <property type="match status" value="1"/>
</dbReference>
<dbReference type="SMART" id="SM00448">
    <property type="entry name" value="REC"/>
    <property type="match status" value="1"/>
</dbReference>